<evidence type="ECO:0008006" key="3">
    <source>
        <dbReference type="Google" id="ProtNLM"/>
    </source>
</evidence>
<dbReference type="Proteomes" id="UP000295818">
    <property type="component" value="Unassembled WGS sequence"/>
</dbReference>
<protein>
    <recommendedName>
        <fullName evidence="3">Barstar (Barnase inhibitor)</fullName>
    </recommendedName>
</protein>
<gene>
    <name evidence="1" type="ORF">EV644_103669</name>
</gene>
<organism evidence="1 2">
    <name type="scientific">Kribbella orskensis</name>
    <dbReference type="NCBI Taxonomy" id="2512216"/>
    <lineage>
        <taxon>Bacteria</taxon>
        <taxon>Bacillati</taxon>
        <taxon>Actinomycetota</taxon>
        <taxon>Actinomycetes</taxon>
        <taxon>Propionibacteriales</taxon>
        <taxon>Kribbellaceae</taxon>
        <taxon>Kribbella</taxon>
    </lineage>
</organism>
<accession>A0ABY2BR92</accession>
<sequence>MPELLPNLDGFLWDDVLDSLYAQAHKFWEADKPEVADAIAELADALAAHPPIARLRSEA</sequence>
<comment type="caution">
    <text evidence="1">The sequence shown here is derived from an EMBL/GenBank/DDBJ whole genome shotgun (WGS) entry which is preliminary data.</text>
</comment>
<name>A0ABY2BR92_9ACTN</name>
<reference evidence="1 2" key="1">
    <citation type="journal article" date="2015" name="Stand. Genomic Sci.">
        <title>Genomic Encyclopedia of Bacterial and Archaeal Type Strains, Phase III: the genomes of soil and plant-associated and newly described type strains.</title>
        <authorList>
            <person name="Whitman W.B."/>
            <person name="Woyke T."/>
            <person name="Klenk H.P."/>
            <person name="Zhou Y."/>
            <person name="Lilburn T.G."/>
            <person name="Beck B.J."/>
            <person name="De Vos P."/>
            <person name="Vandamme P."/>
            <person name="Eisen J.A."/>
            <person name="Garrity G."/>
            <person name="Hugenholtz P."/>
            <person name="Kyrpides N.C."/>
        </authorList>
    </citation>
    <scope>NUCLEOTIDE SEQUENCE [LARGE SCALE GENOMIC DNA]</scope>
    <source>
        <strain evidence="1 2">VKM Ac-2538</strain>
    </source>
</reference>
<keyword evidence="2" id="KW-1185">Reference proteome</keyword>
<dbReference type="RefSeq" id="WP_132197690.1">
    <property type="nucleotide sequence ID" value="NZ_SLWM01000003.1"/>
</dbReference>
<proteinExistence type="predicted"/>
<evidence type="ECO:0000313" key="2">
    <source>
        <dbReference type="Proteomes" id="UP000295818"/>
    </source>
</evidence>
<evidence type="ECO:0000313" key="1">
    <source>
        <dbReference type="EMBL" id="TCO27965.1"/>
    </source>
</evidence>
<dbReference type="EMBL" id="SLWM01000003">
    <property type="protein sequence ID" value="TCO27965.1"/>
    <property type="molecule type" value="Genomic_DNA"/>
</dbReference>